<evidence type="ECO:0000313" key="2">
    <source>
        <dbReference type="EMBL" id="TDB47426.1"/>
    </source>
</evidence>
<keyword evidence="1" id="KW-1133">Transmembrane helix</keyword>
<keyword evidence="1" id="KW-0472">Membrane</keyword>
<feature type="transmembrane region" description="Helical" evidence="1">
    <location>
        <begin position="21"/>
        <end position="42"/>
    </location>
</feature>
<dbReference type="RefSeq" id="WP_132356006.1">
    <property type="nucleotide sequence ID" value="NZ_CAWOJO010000054.1"/>
</dbReference>
<protein>
    <submittedName>
        <fullName evidence="2">Uncharacterized protein</fullName>
    </submittedName>
</protein>
<reference evidence="2 3" key="1">
    <citation type="journal article" date="2019" name="Int. J. Syst. Evol. Microbiol.">
        <title>Photorhabdus khanii subsp. guanajuatensis subsp. nov., isolated from Heterorhabditis atacamensis, and Photorhabdus luminescens subsp. mexicana subsp. nov., isolated from Heterorhabditis mexicana entomopathogenic nematodes.</title>
        <authorList>
            <person name="Machado R.A.R."/>
            <person name="Bruno P."/>
            <person name="Arce C.C.M."/>
            <person name="Liechti N."/>
            <person name="Kohler A."/>
            <person name="Bernal J."/>
            <person name="Bruggmann R."/>
            <person name="Turlings T.C.J."/>
        </authorList>
    </citation>
    <scope>NUCLEOTIDE SEQUENCE [LARGE SCALE GENOMIC DNA]</scope>
    <source>
        <strain evidence="2 3">MEX20-17</strain>
    </source>
</reference>
<proteinExistence type="predicted"/>
<evidence type="ECO:0000313" key="3">
    <source>
        <dbReference type="Proteomes" id="UP000295598"/>
    </source>
</evidence>
<keyword evidence="1" id="KW-0812">Transmembrane</keyword>
<evidence type="ECO:0000256" key="1">
    <source>
        <dbReference type="SAM" id="Phobius"/>
    </source>
</evidence>
<dbReference type="Proteomes" id="UP000295598">
    <property type="component" value="Unassembled WGS sequence"/>
</dbReference>
<name>A0A4R4J2C8_9GAMM</name>
<dbReference type="EMBL" id="PUJY01000054">
    <property type="protein sequence ID" value="TDB47426.1"/>
    <property type="molecule type" value="Genomic_DNA"/>
</dbReference>
<comment type="caution">
    <text evidence="2">The sequence shown here is derived from an EMBL/GenBank/DDBJ whole genome shotgun (WGS) entry which is preliminary data.</text>
</comment>
<accession>A0A4R4J2C8</accession>
<sequence length="111" mass="12817">MSEEHKKEIGRSDIEGLTNPWPIRVAITLAAGITYSTLLPVLRQKVVSELYKDDFELKEIKVIGSDIEFKYAKKPKEEGILKGEQEHLRDITKEALDFEKKENLIKSYKIL</sequence>
<organism evidence="2 3">
    <name type="scientific">Photorhabdus khanii subsp. guanajuatensis</name>
    <dbReference type="NCBI Taxonomy" id="2100166"/>
    <lineage>
        <taxon>Bacteria</taxon>
        <taxon>Pseudomonadati</taxon>
        <taxon>Pseudomonadota</taxon>
        <taxon>Gammaproteobacteria</taxon>
        <taxon>Enterobacterales</taxon>
        <taxon>Morganellaceae</taxon>
        <taxon>Photorhabdus</taxon>
    </lineage>
</organism>
<gene>
    <name evidence="2" type="ORF">C5467_20845</name>
</gene>
<dbReference type="AlphaFoldDB" id="A0A4R4J2C8"/>